<evidence type="ECO:0000256" key="3">
    <source>
        <dbReference type="ARBA" id="ARBA00022448"/>
    </source>
</evidence>
<dbReference type="Gene3D" id="3.40.50.300">
    <property type="entry name" value="P-loop containing nucleotide triphosphate hydrolases"/>
    <property type="match status" value="1"/>
</dbReference>
<evidence type="ECO:0000256" key="1">
    <source>
        <dbReference type="ARBA" id="ARBA00004202"/>
    </source>
</evidence>
<protein>
    <submittedName>
        <fullName evidence="12">Iron complex transport system ATP-binding protein</fullName>
    </submittedName>
</protein>
<comment type="subcellular location">
    <subcellularLocation>
        <location evidence="1">Cell membrane</location>
        <topology evidence="1">Peripheral membrane protein</topology>
    </subcellularLocation>
</comment>
<comment type="similarity">
    <text evidence="2">Belongs to the ABC transporter superfamily.</text>
</comment>
<keyword evidence="4" id="KW-1003">Cell membrane</keyword>
<dbReference type="EMBL" id="QQAX01000010">
    <property type="protein sequence ID" value="RDI43800.1"/>
    <property type="molecule type" value="Genomic_DNA"/>
</dbReference>
<dbReference type="InterPro" id="IPR027417">
    <property type="entry name" value="P-loop_NTPase"/>
</dbReference>
<dbReference type="SUPFAM" id="SSF52540">
    <property type="entry name" value="P-loop containing nucleoside triphosphate hydrolases"/>
    <property type="match status" value="1"/>
</dbReference>
<comment type="caution">
    <text evidence="12">The sequence shown here is derived from an EMBL/GenBank/DDBJ whole genome shotgun (WGS) entry which is preliminary data.</text>
</comment>
<keyword evidence="8" id="KW-0408">Iron</keyword>
<evidence type="ECO:0000256" key="4">
    <source>
        <dbReference type="ARBA" id="ARBA00022475"/>
    </source>
</evidence>
<proteinExistence type="inferred from homology"/>
<evidence type="ECO:0000259" key="11">
    <source>
        <dbReference type="PROSITE" id="PS50893"/>
    </source>
</evidence>
<dbReference type="GO" id="GO:0016887">
    <property type="term" value="F:ATP hydrolysis activity"/>
    <property type="evidence" value="ECO:0007669"/>
    <property type="project" value="InterPro"/>
</dbReference>
<keyword evidence="5" id="KW-0410">Iron transport</keyword>
<reference evidence="12 13" key="1">
    <citation type="submission" date="2018-07" db="EMBL/GenBank/DDBJ databases">
        <title>Genomic Encyclopedia of Type Strains, Phase IV (KMG-IV): sequencing the most valuable type-strain genomes for metagenomic binning, comparative biology and taxonomic classification.</title>
        <authorList>
            <person name="Goeker M."/>
        </authorList>
    </citation>
    <scope>NUCLEOTIDE SEQUENCE [LARGE SCALE GENOMIC DNA]</scope>
    <source>
        <strain evidence="12 13">DSM 16500</strain>
    </source>
</reference>
<evidence type="ECO:0000256" key="10">
    <source>
        <dbReference type="ARBA" id="ARBA00023136"/>
    </source>
</evidence>
<keyword evidence="13" id="KW-1185">Reference proteome</keyword>
<evidence type="ECO:0000256" key="2">
    <source>
        <dbReference type="ARBA" id="ARBA00005417"/>
    </source>
</evidence>
<feature type="domain" description="ABC transporter" evidence="11">
    <location>
        <begin position="4"/>
        <end position="240"/>
    </location>
</feature>
<dbReference type="OrthoDB" id="5292475at2"/>
<evidence type="ECO:0000256" key="5">
    <source>
        <dbReference type="ARBA" id="ARBA00022496"/>
    </source>
</evidence>
<accession>A0A370GKA9</accession>
<evidence type="ECO:0000313" key="12">
    <source>
        <dbReference type="EMBL" id="RDI43800.1"/>
    </source>
</evidence>
<dbReference type="GO" id="GO:0005886">
    <property type="term" value="C:plasma membrane"/>
    <property type="evidence" value="ECO:0007669"/>
    <property type="project" value="UniProtKB-SubCell"/>
</dbReference>
<evidence type="ECO:0000313" key="13">
    <source>
        <dbReference type="Proteomes" id="UP000254720"/>
    </source>
</evidence>
<gene>
    <name evidence="12" type="ORF">C8D86_11070</name>
</gene>
<dbReference type="SMART" id="SM00382">
    <property type="entry name" value="AAA"/>
    <property type="match status" value="1"/>
</dbReference>
<dbReference type="InterPro" id="IPR003593">
    <property type="entry name" value="AAA+_ATPase"/>
</dbReference>
<dbReference type="Pfam" id="PF00005">
    <property type="entry name" value="ABC_tran"/>
    <property type="match status" value="1"/>
</dbReference>
<dbReference type="PROSITE" id="PS50893">
    <property type="entry name" value="ABC_TRANSPORTER_2"/>
    <property type="match status" value="1"/>
</dbReference>
<dbReference type="PANTHER" id="PTHR42771:SF3">
    <property type="entry name" value="PETROBACTIN IMPORT ATP-BINDING PROTEIN YCLP"/>
    <property type="match status" value="1"/>
</dbReference>
<evidence type="ECO:0000256" key="9">
    <source>
        <dbReference type="ARBA" id="ARBA00023065"/>
    </source>
</evidence>
<dbReference type="RefSeq" id="WP_114834356.1">
    <property type="nucleotide sequence ID" value="NZ_LR699115.1"/>
</dbReference>
<dbReference type="PROSITE" id="PS00211">
    <property type="entry name" value="ABC_TRANSPORTER_1"/>
    <property type="match status" value="1"/>
</dbReference>
<keyword evidence="3" id="KW-0813">Transport</keyword>
<dbReference type="FunFam" id="3.40.50.300:FF:000134">
    <property type="entry name" value="Iron-enterobactin ABC transporter ATP-binding protein"/>
    <property type="match status" value="1"/>
</dbReference>
<keyword evidence="9" id="KW-0406">Ion transport</keyword>
<keyword evidence="7 12" id="KW-0067">ATP-binding</keyword>
<evidence type="ECO:0000256" key="7">
    <source>
        <dbReference type="ARBA" id="ARBA00022840"/>
    </source>
</evidence>
<evidence type="ECO:0000256" key="8">
    <source>
        <dbReference type="ARBA" id="ARBA00023004"/>
    </source>
</evidence>
<keyword evidence="10" id="KW-0472">Membrane</keyword>
<dbReference type="GO" id="GO:0005524">
    <property type="term" value="F:ATP binding"/>
    <property type="evidence" value="ECO:0007669"/>
    <property type="project" value="UniProtKB-KW"/>
</dbReference>
<evidence type="ECO:0000256" key="6">
    <source>
        <dbReference type="ARBA" id="ARBA00022741"/>
    </source>
</evidence>
<keyword evidence="6" id="KW-0547">Nucleotide-binding</keyword>
<dbReference type="InterPro" id="IPR003439">
    <property type="entry name" value="ABC_transporter-like_ATP-bd"/>
</dbReference>
<dbReference type="GO" id="GO:0006826">
    <property type="term" value="P:iron ion transport"/>
    <property type="evidence" value="ECO:0007669"/>
    <property type="project" value="UniProtKB-KW"/>
</dbReference>
<dbReference type="InterPro" id="IPR051535">
    <property type="entry name" value="Siderophore_ABC-ATPase"/>
</dbReference>
<sequence length="271" mass="29998">MSGIELHSVTYHHKKQALFSDISLQIPQHCVTCLVGPNGSGKSTLLKLLAGLMLPHAGTILLDNVAISGYSRKALAKKIAYLPQQCRIPASLTVREYVALARFCHQSWFGRLNANDLAAIEDAIRLTDLSIHADRPVAILSAGQQQRARIALMLAQQAQYLLLDEPMTGLDLKQQRNMLQLLADLQQKYAKTIVVILHDLHQVMEIANEVILLKNGIVLGQGHPREMINTDFLLKAFDYECEVSSVTGNNMVYILPKPIAVRHALEPVSKA</sequence>
<dbReference type="Proteomes" id="UP000254720">
    <property type="component" value="Unassembled WGS sequence"/>
</dbReference>
<dbReference type="InterPro" id="IPR017871">
    <property type="entry name" value="ABC_transporter-like_CS"/>
</dbReference>
<dbReference type="AlphaFoldDB" id="A0A370GKA9"/>
<name>A0A370GKA9_9COXI</name>
<dbReference type="PANTHER" id="PTHR42771">
    <property type="entry name" value="IRON(3+)-HYDROXAMATE IMPORT ATP-BINDING PROTEIN FHUC"/>
    <property type="match status" value="1"/>
</dbReference>
<organism evidence="12 13">
    <name type="scientific">Aquicella lusitana</name>
    <dbReference type="NCBI Taxonomy" id="254246"/>
    <lineage>
        <taxon>Bacteria</taxon>
        <taxon>Pseudomonadati</taxon>
        <taxon>Pseudomonadota</taxon>
        <taxon>Gammaproteobacteria</taxon>
        <taxon>Legionellales</taxon>
        <taxon>Coxiellaceae</taxon>
        <taxon>Aquicella</taxon>
    </lineage>
</organism>